<dbReference type="GO" id="GO:0005739">
    <property type="term" value="C:mitochondrion"/>
    <property type="evidence" value="ECO:0007669"/>
    <property type="project" value="UniProtKB-SubCell"/>
</dbReference>
<dbReference type="Gene3D" id="3.30.559.10">
    <property type="entry name" value="Chloramphenicol acetyltransferase-like domain"/>
    <property type="match status" value="1"/>
</dbReference>
<sequence length="394" mass="42349">MGEQIIKTPPLAESIQEGTLAEWLKKVGEFVARDEPIATIETDKVAVTINSPESGTILEQYANDGDTVTVGGNLYRVELGSAPPKGAEAPKAESKPEAKQELAKAPEAPKQEAPKPAEQASKPTPPPTPAPSKPSPAPAPSKVPQPASGKEDEEYPGQLPASRTERRVPMNRMRQTIASRLKESQNTAASLTTFNEVDMSNLIELRKKYKDLILEKHGVKLGFMGAFIKAATAALREVPAVNARIEGKEIVYADYMDISVAVATPKGLVTPAIRNCETMSIVQLEKAMAALGKKAKDNAIAIEDLAGGTFTISNGGVFGSLYGTPIINAPQSAILGMHATKERAVVVNGQVVVRPMMYLALTYDHRIIDGREAVTFLVKIKEAIEDPRRLLLDI</sequence>
<dbReference type="PROSITE" id="PS00189">
    <property type="entry name" value="LIPOYL"/>
    <property type="match status" value="1"/>
</dbReference>
<protein>
    <recommendedName>
        <fullName evidence="5">dihydrolipoyllysine-residue succinyltransferase</fullName>
        <ecNumber evidence="5">2.3.1.61</ecNumber>
    </recommendedName>
    <alternativeName>
        <fullName evidence="12">2-oxoglutarate dehydrogenase complex component E2</fullName>
    </alternativeName>
</protein>
<evidence type="ECO:0000313" key="16">
    <source>
        <dbReference type="Proteomes" id="UP001212841"/>
    </source>
</evidence>
<dbReference type="NCBIfam" id="TIGR01347">
    <property type="entry name" value="sucB"/>
    <property type="match status" value="1"/>
</dbReference>
<evidence type="ECO:0000256" key="9">
    <source>
        <dbReference type="ARBA" id="ARBA00022946"/>
    </source>
</evidence>
<reference evidence="15" key="1">
    <citation type="submission" date="2020-05" db="EMBL/GenBank/DDBJ databases">
        <title>Phylogenomic resolution of chytrid fungi.</title>
        <authorList>
            <person name="Stajich J.E."/>
            <person name="Amses K."/>
            <person name="Simmons R."/>
            <person name="Seto K."/>
            <person name="Myers J."/>
            <person name="Bonds A."/>
            <person name="Quandt C.A."/>
            <person name="Barry K."/>
            <person name="Liu P."/>
            <person name="Grigoriev I."/>
            <person name="Longcore J.E."/>
            <person name="James T.Y."/>
        </authorList>
    </citation>
    <scope>NUCLEOTIDE SEQUENCE</scope>
    <source>
        <strain evidence="15">JEL0318</strain>
    </source>
</reference>
<keyword evidence="6" id="KW-0816">Tricarboxylic acid cycle</keyword>
<evidence type="ECO:0000256" key="7">
    <source>
        <dbReference type="ARBA" id="ARBA00022679"/>
    </source>
</evidence>
<evidence type="ECO:0000256" key="2">
    <source>
        <dbReference type="ARBA" id="ARBA00004173"/>
    </source>
</evidence>
<dbReference type="EMBL" id="JADGJD010000013">
    <property type="protein sequence ID" value="KAJ3057021.1"/>
    <property type="molecule type" value="Genomic_DNA"/>
</dbReference>
<dbReference type="InterPro" id="IPR023213">
    <property type="entry name" value="CAT-like_dom_sf"/>
</dbReference>
<dbReference type="Pfam" id="PF00198">
    <property type="entry name" value="2-oxoacid_dh"/>
    <property type="match status" value="1"/>
</dbReference>
<feature type="compositionally biased region" description="Basic and acidic residues" evidence="13">
    <location>
        <begin position="88"/>
        <end position="115"/>
    </location>
</feature>
<comment type="caution">
    <text evidence="15">The sequence shown here is derived from an EMBL/GenBank/DDBJ whole genome shotgun (WGS) entry which is preliminary data.</text>
</comment>
<evidence type="ECO:0000313" key="15">
    <source>
        <dbReference type="EMBL" id="KAJ3057021.1"/>
    </source>
</evidence>
<dbReference type="CDD" id="cd06849">
    <property type="entry name" value="lipoyl_domain"/>
    <property type="match status" value="1"/>
</dbReference>
<dbReference type="GO" id="GO:0004149">
    <property type="term" value="F:dihydrolipoyllysine-residue succinyltransferase activity"/>
    <property type="evidence" value="ECO:0007669"/>
    <property type="project" value="UniProtKB-EC"/>
</dbReference>
<feature type="region of interest" description="Disordered" evidence="13">
    <location>
        <begin position="79"/>
        <end position="169"/>
    </location>
</feature>
<evidence type="ECO:0000256" key="8">
    <source>
        <dbReference type="ARBA" id="ARBA00022823"/>
    </source>
</evidence>
<evidence type="ECO:0000256" key="6">
    <source>
        <dbReference type="ARBA" id="ARBA00022532"/>
    </source>
</evidence>
<dbReference type="Proteomes" id="UP001212841">
    <property type="component" value="Unassembled WGS sequence"/>
</dbReference>
<dbReference type="PANTHER" id="PTHR43416:SF5">
    <property type="entry name" value="DIHYDROLIPOYLLYSINE-RESIDUE SUCCINYLTRANSFERASE COMPONENT OF 2-OXOGLUTARATE DEHYDROGENASE COMPLEX, MITOCHONDRIAL"/>
    <property type="match status" value="1"/>
</dbReference>
<dbReference type="EC" id="2.3.1.61" evidence="5"/>
<dbReference type="InterPro" id="IPR011053">
    <property type="entry name" value="Single_hybrid_motif"/>
</dbReference>
<keyword evidence="11" id="KW-0012">Acyltransferase</keyword>
<evidence type="ECO:0000256" key="1">
    <source>
        <dbReference type="ARBA" id="ARBA00001938"/>
    </source>
</evidence>
<keyword evidence="16" id="KW-1185">Reference proteome</keyword>
<dbReference type="InterPro" id="IPR000089">
    <property type="entry name" value="Biotin_lipoyl"/>
</dbReference>
<dbReference type="FunFam" id="3.30.559.10:FF:000006">
    <property type="entry name" value="Dihydrolipoyllysine-residue succinyltransferase component of 2-oxoglutarate dehydrogenase complex, mitochondrial"/>
    <property type="match status" value="1"/>
</dbReference>
<evidence type="ECO:0000256" key="12">
    <source>
        <dbReference type="ARBA" id="ARBA00032406"/>
    </source>
</evidence>
<evidence type="ECO:0000256" key="11">
    <source>
        <dbReference type="ARBA" id="ARBA00023315"/>
    </source>
</evidence>
<keyword evidence="7" id="KW-0808">Transferase</keyword>
<evidence type="ECO:0000259" key="14">
    <source>
        <dbReference type="PROSITE" id="PS50968"/>
    </source>
</evidence>
<gene>
    <name evidence="15" type="primary">KGD2</name>
    <name evidence="15" type="ORF">HK097_001505</name>
</gene>
<comment type="similarity">
    <text evidence="4">Belongs to the 2-oxoacid dehydrogenase family.</text>
</comment>
<keyword evidence="10" id="KW-0496">Mitochondrion</keyword>
<evidence type="ECO:0000256" key="5">
    <source>
        <dbReference type="ARBA" id="ARBA00012945"/>
    </source>
</evidence>
<comment type="subcellular location">
    <subcellularLocation>
        <location evidence="2">Mitochondrion</location>
    </subcellularLocation>
</comment>
<comment type="cofactor">
    <cofactor evidence="1">
        <name>(R)-lipoate</name>
        <dbReference type="ChEBI" id="CHEBI:83088"/>
    </cofactor>
</comment>
<dbReference type="AlphaFoldDB" id="A0AAD5SJR8"/>
<comment type="pathway">
    <text evidence="3">Amino-acid degradation; L-lysine degradation via saccharopine pathway; glutaryl-CoA from L-lysine: step 6/6.</text>
</comment>
<proteinExistence type="inferred from homology"/>
<dbReference type="InterPro" id="IPR003016">
    <property type="entry name" value="2-oxoA_DH_lipoyl-BS"/>
</dbReference>
<dbReference type="Pfam" id="PF00364">
    <property type="entry name" value="Biotin_lipoyl"/>
    <property type="match status" value="1"/>
</dbReference>
<feature type="compositionally biased region" description="Pro residues" evidence="13">
    <location>
        <begin position="123"/>
        <end position="143"/>
    </location>
</feature>
<dbReference type="Gene3D" id="2.40.50.100">
    <property type="match status" value="1"/>
</dbReference>
<evidence type="ECO:0000256" key="13">
    <source>
        <dbReference type="SAM" id="MobiDB-lite"/>
    </source>
</evidence>
<dbReference type="NCBIfam" id="NF004309">
    <property type="entry name" value="PRK05704.1"/>
    <property type="match status" value="1"/>
</dbReference>
<keyword evidence="8" id="KW-0450">Lipoyl</keyword>
<name>A0AAD5SJR8_9FUNG</name>
<dbReference type="InterPro" id="IPR006255">
    <property type="entry name" value="SucB"/>
</dbReference>
<feature type="domain" description="Lipoyl-binding" evidence="14">
    <location>
        <begin position="3"/>
        <end position="78"/>
    </location>
</feature>
<dbReference type="InterPro" id="IPR050537">
    <property type="entry name" value="2-oxoacid_dehydrogenase"/>
</dbReference>
<accession>A0AAD5SJR8</accession>
<dbReference type="GO" id="GO:0006099">
    <property type="term" value="P:tricarboxylic acid cycle"/>
    <property type="evidence" value="ECO:0007669"/>
    <property type="project" value="UniProtKB-KW"/>
</dbReference>
<dbReference type="PROSITE" id="PS50968">
    <property type="entry name" value="BIOTINYL_LIPOYL"/>
    <property type="match status" value="1"/>
</dbReference>
<dbReference type="GO" id="GO:0045252">
    <property type="term" value="C:oxoglutarate dehydrogenase complex"/>
    <property type="evidence" value="ECO:0007669"/>
    <property type="project" value="InterPro"/>
</dbReference>
<organism evidence="15 16">
    <name type="scientific">Rhizophlyctis rosea</name>
    <dbReference type="NCBI Taxonomy" id="64517"/>
    <lineage>
        <taxon>Eukaryota</taxon>
        <taxon>Fungi</taxon>
        <taxon>Fungi incertae sedis</taxon>
        <taxon>Chytridiomycota</taxon>
        <taxon>Chytridiomycota incertae sedis</taxon>
        <taxon>Chytridiomycetes</taxon>
        <taxon>Rhizophlyctidales</taxon>
        <taxon>Rhizophlyctidaceae</taxon>
        <taxon>Rhizophlyctis</taxon>
    </lineage>
</organism>
<dbReference type="InterPro" id="IPR001078">
    <property type="entry name" value="2-oxoacid_DH_actylTfrase"/>
</dbReference>
<dbReference type="SUPFAM" id="SSF52777">
    <property type="entry name" value="CoA-dependent acyltransferases"/>
    <property type="match status" value="1"/>
</dbReference>
<dbReference type="PANTHER" id="PTHR43416">
    <property type="entry name" value="DIHYDROLIPOYLLYSINE-RESIDUE SUCCINYLTRANSFERASE COMPONENT OF 2-OXOGLUTARATE DEHYDROGENASE COMPLEX, MITOCHONDRIAL-RELATED"/>
    <property type="match status" value="1"/>
</dbReference>
<evidence type="ECO:0000256" key="4">
    <source>
        <dbReference type="ARBA" id="ARBA00007317"/>
    </source>
</evidence>
<evidence type="ECO:0000256" key="10">
    <source>
        <dbReference type="ARBA" id="ARBA00023128"/>
    </source>
</evidence>
<evidence type="ECO:0000256" key="3">
    <source>
        <dbReference type="ARBA" id="ARBA00005145"/>
    </source>
</evidence>
<keyword evidence="9" id="KW-0809">Transit peptide</keyword>
<dbReference type="SUPFAM" id="SSF51230">
    <property type="entry name" value="Single hybrid motif"/>
    <property type="match status" value="1"/>
</dbReference>